<feature type="transmembrane region" description="Helical" evidence="4">
    <location>
        <begin position="401"/>
        <end position="421"/>
    </location>
</feature>
<dbReference type="GO" id="GO:0022857">
    <property type="term" value="F:transmembrane transporter activity"/>
    <property type="evidence" value="ECO:0007669"/>
    <property type="project" value="InterPro"/>
</dbReference>
<name>A0A081BDV1_9HYPH</name>
<organism evidence="6 7">
    <name type="scientific">Tepidicaulis marinus</name>
    <dbReference type="NCBI Taxonomy" id="1333998"/>
    <lineage>
        <taxon>Bacteria</taxon>
        <taxon>Pseudomonadati</taxon>
        <taxon>Pseudomonadota</taxon>
        <taxon>Alphaproteobacteria</taxon>
        <taxon>Hyphomicrobiales</taxon>
        <taxon>Parvibaculaceae</taxon>
        <taxon>Tepidicaulis</taxon>
    </lineage>
</organism>
<feature type="transmembrane region" description="Helical" evidence="4">
    <location>
        <begin position="163"/>
        <end position="183"/>
    </location>
</feature>
<dbReference type="EMBL" id="BBIO01000016">
    <property type="protein sequence ID" value="GAK46219.1"/>
    <property type="molecule type" value="Genomic_DNA"/>
</dbReference>
<dbReference type="Pfam" id="PF07690">
    <property type="entry name" value="MFS_1"/>
    <property type="match status" value="1"/>
</dbReference>
<evidence type="ECO:0000313" key="6">
    <source>
        <dbReference type="EMBL" id="GAK46219.1"/>
    </source>
</evidence>
<feature type="transmembrane region" description="Helical" evidence="4">
    <location>
        <begin position="251"/>
        <end position="272"/>
    </location>
</feature>
<dbReference type="eggNOG" id="COG0477">
    <property type="taxonomic scope" value="Bacteria"/>
</dbReference>
<feature type="transmembrane region" description="Helical" evidence="4">
    <location>
        <begin position="96"/>
        <end position="120"/>
    </location>
</feature>
<evidence type="ECO:0000259" key="5">
    <source>
        <dbReference type="PROSITE" id="PS50850"/>
    </source>
</evidence>
<protein>
    <submittedName>
        <fullName evidence="6">Major facilitator transporter</fullName>
    </submittedName>
</protein>
<reference evidence="6 7" key="1">
    <citation type="submission" date="2014-07" db="EMBL/GenBank/DDBJ databases">
        <title>Tepidicaulis marinum gen. nov., sp. nov., a novel marine bacterium denitrifying nitrate to nitrous oxide strictly under microaerobic conditions.</title>
        <authorList>
            <person name="Takeuchi M."/>
            <person name="Yamagishi T."/>
            <person name="Kamagata Y."/>
            <person name="Oshima K."/>
            <person name="Hattori M."/>
            <person name="Katayama T."/>
            <person name="Hanada S."/>
            <person name="Tamaki H."/>
            <person name="Marumo K."/>
            <person name="Maeda H."/>
            <person name="Nedachi M."/>
            <person name="Iwasaki W."/>
            <person name="Suwa Y."/>
            <person name="Sakata S."/>
        </authorList>
    </citation>
    <scope>NUCLEOTIDE SEQUENCE [LARGE SCALE GENOMIC DNA]</scope>
    <source>
        <strain evidence="6 7">MA2</strain>
    </source>
</reference>
<feature type="transmembrane region" description="Helical" evidence="4">
    <location>
        <begin position="312"/>
        <end position="329"/>
    </location>
</feature>
<feature type="transmembrane region" description="Helical" evidence="4">
    <location>
        <begin position="278"/>
        <end position="300"/>
    </location>
</feature>
<dbReference type="PANTHER" id="PTHR23526">
    <property type="entry name" value="INTEGRAL MEMBRANE TRANSPORT PROTEIN-RELATED"/>
    <property type="match status" value="1"/>
</dbReference>
<evidence type="ECO:0000256" key="3">
    <source>
        <dbReference type="ARBA" id="ARBA00023136"/>
    </source>
</evidence>
<evidence type="ECO:0000256" key="4">
    <source>
        <dbReference type="SAM" id="Phobius"/>
    </source>
</evidence>
<dbReference type="InterPro" id="IPR052528">
    <property type="entry name" value="Sugar_transport-like"/>
</dbReference>
<keyword evidence="7" id="KW-1185">Reference proteome</keyword>
<keyword evidence="2 4" id="KW-1133">Transmembrane helix</keyword>
<dbReference type="SUPFAM" id="SSF103473">
    <property type="entry name" value="MFS general substrate transporter"/>
    <property type="match status" value="1"/>
</dbReference>
<evidence type="ECO:0000313" key="7">
    <source>
        <dbReference type="Proteomes" id="UP000028702"/>
    </source>
</evidence>
<dbReference type="InterPro" id="IPR011701">
    <property type="entry name" value="MFS"/>
</dbReference>
<proteinExistence type="predicted"/>
<gene>
    <name evidence="6" type="ORF">M2A_2718</name>
</gene>
<dbReference type="Proteomes" id="UP000028702">
    <property type="component" value="Unassembled WGS sequence"/>
</dbReference>
<feature type="transmembrane region" description="Helical" evidence="4">
    <location>
        <begin position="195"/>
        <end position="217"/>
    </location>
</feature>
<accession>A0A081BDV1</accession>
<dbReference type="AlphaFoldDB" id="A0A081BDV1"/>
<evidence type="ECO:0000256" key="1">
    <source>
        <dbReference type="ARBA" id="ARBA00022692"/>
    </source>
</evidence>
<dbReference type="STRING" id="1333998.M2A_2718"/>
<dbReference type="InterPro" id="IPR020846">
    <property type="entry name" value="MFS_dom"/>
</dbReference>
<comment type="caution">
    <text evidence="6">The sequence shown here is derived from an EMBL/GenBank/DDBJ whole genome shotgun (WGS) entry which is preliminary data.</text>
</comment>
<dbReference type="Gene3D" id="1.20.1250.20">
    <property type="entry name" value="MFS general substrate transporter like domains"/>
    <property type="match status" value="2"/>
</dbReference>
<feature type="transmembrane region" description="Helical" evidence="4">
    <location>
        <begin position="126"/>
        <end position="151"/>
    </location>
</feature>
<feature type="transmembrane region" description="Helical" evidence="4">
    <location>
        <begin position="372"/>
        <end position="395"/>
    </location>
</feature>
<keyword evidence="3 4" id="KW-0472">Membrane</keyword>
<dbReference type="PANTHER" id="PTHR23526:SF1">
    <property type="entry name" value="MAJOR FACILITATOR SUPERFAMILY MFS_1"/>
    <property type="match status" value="1"/>
</dbReference>
<feature type="domain" description="Major facilitator superfamily (MFS) profile" evidence="5">
    <location>
        <begin position="247"/>
        <end position="429"/>
    </location>
</feature>
<keyword evidence="1 4" id="KW-0812">Transmembrane</keyword>
<sequence length="429" mass="45374">MPPAAASPAALEEAEAAYEAQVWRDLPRNYAAHLVHGLLGQTGFRLVHAPTFVPAYIYLLSGSEIAVGLALAAQYLGAALSSVFGATLIEHRKRVLPVGFVTGALMRLQVLGLALSGLFLSSDYALAAATLFLGLFGFFNGMQAVMFNYLLSKVIPVARRGRLTGLRNFLAGITASAVAYFGGSYFVETNALGNGYSATFLVAFAMTSAGLLMLLFVREPEPPVVRSQSKFASRLKELPAMLKADPAYTKFFLARALSALGTIAVPFYVLYAGQRIGLSGYIVGILSIAFLLTQTATNLAWGALADRTGNRLVFIASLGLWVASTLLLIGAEGIWLVSIAFGGLGAGFGGWQIASQNLVLEFGAREDLPMRIAVSNSATWAMMAAGPAFGGVLASSGTFESVFAVAMACQAAALLLVLFFVDEPRRRRG</sequence>
<feature type="transmembrane region" description="Helical" evidence="4">
    <location>
        <begin position="335"/>
        <end position="360"/>
    </location>
</feature>
<feature type="transmembrane region" description="Helical" evidence="4">
    <location>
        <begin position="65"/>
        <end position="89"/>
    </location>
</feature>
<dbReference type="PROSITE" id="PS50850">
    <property type="entry name" value="MFS"/>
    <property type="match status" value="1"/>
</dbReference>
<evidence type="ECO:0000256" key="2">
    <source>
        <dbReference type="ARBA" id="ARBA00022989"/>
    </source>
</evidence>
<dbReference type="InterPro" id="IPR036259">
    <property type="entry name" value="MFS_trans_sf"/>
</dbReference>